<sequence>MLIKPRNAAIAVGIPPPLAEGERFRIYTVINARRAAIAQANVIFNRFFSAKMYISCDFLIMILDITLYMHTQTPVKAPARAGRNKVEKAKLTAFLSFLTVLSVKLYITTFIYLTNY</sequence>
<evidence type="ECO:0000313" key="2">
    <source>
        <dbReference type="EMBL" id="MPM75388.1"/>
    </source>
</evidence>
<protein>
    <submittedName>
        <fullName evidence="2">Uncharacterized protein</fullName>
    </submittedName>
</protein>
<accession>A0A645CEQ5</accession>
<evidence type="ECO:0000256" key="1">
    <source>
        <dbReference type="SAM" id="Phobius"/>
    </source>
</evidence>
<keyword evidence="1" id="KW-0472">Membrane</keyword>
<keyword evidence="1" id="KW-0812">Transmembrane</keyword>
<name>A0A645CEQ5_9ZZZZ</name>
<keyword evidence="1" id="KW-1133">Transmembrane helix</keyword>
<gene>
    <name evidence="2" type="ORF">SDC9_122380</name>
</gene>
<feature type="transmembrane region" description="Helical" evidence="1">
    <location>
        <begin position="91"/>
        <end position="113"/>
    </location>
</feature>
<organism evidence="2">
    <name type="scientific">bioreactor metagenome</name>
    <dbReference type="NCBI Taxonomy" id="1076179"/>
    <lineage>
        <taxon>unclassified sequences</taxon>
        <taxon>metagenomes</taxon>
        <taxon>ecological metagenomes</taxon>
    </lineage>
</organism>
<dbReference type="AlphaFoldDB" id="A0A645CEQ5"/>
<comment type="caution">
    <text evidence="2">The sequence shown here is derived from an EMBL/GenBank/DDBJ whole genome shotgun (WGS) entry which is preliminary data.</text>
</comment>
<reference evidence="2" key="1">
    <citation type="submission" date="2019-08" db="EMBL/GenBank/DDBJ databases">
        <authorList>
            <person name="Kucharzyk K."/>
            <person name="Murdoch R.W."/>
            <person name="Higgins S."/>
            <person name="Loffler F."/>
        </authorList>
    </citation>
    <scope>NUCLEOTIDE SEQUENCE</scope>
</reference>
<dbReference type="EMBL" id="VSSQ01026595">
    <property type="protein sequence ID" value="MPM75388.1"/>
    <property type="molecule type" value="Genomic_DNA"/>
</dbReference>
<proteinExistence type="predicted"/>